<dbReference type="NCBIfam" id="TIGR00426">
    <property type="entry name" value="competence protein ComEA helix-hairpin-helix repeat region"/>
    <property type="match status" value="1"/>
</dbReference>
<dbReference type="GO" id="GO:0015628">
    <property type="term" value="P:protein secretion by the type II secretion system"/>
    <property type="evidence" value="ECO:0007669"/>
    <property type="project" value="TreeGrafter"/>
</dbReference>
<feature type="domain" description="Helix-hairpin-helix DNA-binding motif class 1" evidence="1">
    <location>
        <begin position="157"/>
        <end position="176"/>
    </location>
</feature>
<dbReference type="SMART" id="SM00278">
    <property type="entry name" value="HhH1"/>
    <property type="match status" value="2"/>
</dbReference>
<gene>
    <name evidence="2" type="ORF">H8S33_18565</name>
</gene>
<evidence type="ECO:0000259" key="1">
    <source>
        <dbReference type="SMART" id="SM00278"/>
    </source>
</evidence>
<dbReference type="InterPro" id="IPR010994">
    <property type="entry name" value="RuvA_2-like"/>
</dbReference>
<dbReference type="GO" id="GO:0006281">
    <property type="term" value="P:DNA repair"/>
    <property type="evidence" value="ECO:0007669"/>
    <property type="project" value="InterPro"/>
</dbReference>
<dbReference type="Proteomes" id="UP000637359">
    <property type="component" value="Unassembled WGS sequence"/>
</dbReference>
<protein>
    <submittedName>
        <fullName evidence="2">Helix-hairpin-helix domain-containing protein</fullName>
    </submittedName>
</protein>
<proteinExistence type="predicted"/>
<keyword evidence="3" id="KW-1185">Reference proteome</keyword>
<dbReference type="GO" id="GO:0015627">
    <property type="term" value="C:type II protein secretion system complex"/>
    <property type="evidence" value="ECO:0007669"/>
    <property type="project" value="TreeGrafter"/>
</dbReference>
<evidence type="ECO:0000313" key="2">
    <source>
        <dbReference type="EMBL" id="MBC5638777.1"/>
    </source>
</evidence>
<dbReference type="PANTHER" id="PTHR21180:SF32">
    <property type="entry name" value="ENDONUCLEASE_EXONUCLEASE_PHOSPHATASE FAMILY DOMAIN-CONTAINING PROTEIN 1"/>
    <property type="match status" value="1"/>
</dbReference>
<comment type="caution">
    <text evidence="2">The sequence shown here is derived from an EMBL/GenBank/DDBJ whole genome shotgun (WGS) entry which is preliminary data.</text>
</comment>
<dbReference type="Pfam" id="PF10531">
    <property type="entry name" value="SLBB"/>
    <property type="match status" value="1"/>
</dbReference>
<dbReference type="InterPro" id="IPR004509">
    <property type="entry name" value="Competence_ComEA_HhH"/>
</dbReference>
<dbReference type="AlphaFoldDB" id="A0A923L9E9"/>
<name>A0A923L9E9_9BACI</name>
<dbReference type="Gene3D" id="1.10.150.310">
    <property type="entry name" value="Tex RuvX-like domain-like"/>
    <property type="match status" value="1"/>
</dbReference>
<dbReference type="PANTHER" id="PTHR21180">
    <property type="entry name" value="ENDONUCLEASE/EXONUCLEASE/PHOSPHATASE FAMILY DOMAIN-CONTAINING PROTEIN 1"/>
    <property type="match status" value="1"/>
</dbReference>
<dbReference type="InterPro" id="IPR051675">
    <property type="entry name" value="Endo/Exo/Phosphatase_dom_1"/>
</dbReference>
<reference evidence="2" key="1">
    <citation type="submission" date="2020-08" db="EMBL/GenBank/DDBJ databases">
        <title>Genome public.</title>
        <authorList>
            <person name="Liu C."/>
            <person name="Sun Q."/>
        </authorList>
    </citation>
    <scope>NUCLEOTIDE SEQUENCE</scope>
    <source>
        <strain evidence="2">BX22</strain>
    </source>
</reference>
<dbReference type="Gene3D" id="3.10.560.10">
    <property type="entry name" value="Outer membrane lipoprotein wza domain like"/>
    <property type="match status" value="1"/>
</dbReference>
<dbReference type="EMBL" id="JACOOL010000021">
    <property type="protein sequence ID" value="MBC5638777.1"/>
    <property type="molecule type" value="Genomic_DNA"/>
</dbReference>
<dbReference type="Pfam" id="PF12836">
    <property type="entry name" value="HHH_3"/>
    <property type="match status" value="1"/>
</dbReference>
<dbReference type="SUPFAM" id="SSF47781">
    <property type="entry name" value="RuvA domain 2-like"/>
    <property type="match status" value="1"/>
</dbReference>
<organism evidence="2 3">
    <name type="scientific">Ornithinibacillus hominis</name>
    <dbReference type="NCBI Taxonomy" id="2763055"/>
    <lineage>
        <taxon>Bacteria</taxon>
        <taxon>Bacillati</taxon>
        <taxon>Bacillota</taxon>
        <taxon>Bacilli</taxon>
        <taxon>Bacillales</taxon>
        <taxon>Bacillaceae</taxon>
        <taxon>Ornithinibacillus</taxon>
    </lineage>
</organism>
<feature type="domain" description="Helix-hairpin-helix DNA-binding motif class 1" evidence="1">
    <location>
        <begin position="127"/>
        <end position="146"/>
    </location>
</feature>
<dbReference type="GO" id="GO:0003677">
    <property type="term" value="F:DNA binding"/>
    <property type="evidence" value="ECO:0007669"/>
    <property type="project" value="InterPro"/>
</dbReference>
<dbReference type="InterPro" id="IPR003583">
    <property type="entry name" value="Hlx-hairpin-Hlx_DNA-bd_motif"/>
</dbReference>
<sequence>MVIGIIVVFILFNMGEEDLPTGLVTVDDSSIIEAEAINEPNSGLVVVDIKGEVQNPGVYEIKESSRVRDVVLLAGGFTNSADQNLINLAQKVFDEMVILVPEIGQEGSVNVGESESAKIRINYATVEEIQKLPGIGPSKANAIVEYRDANGYFQQVEDLLSVTGIGEKTLEAIKDELQVP</sequence>
<dbReference type="InterPro" id="IPR019554">
    <property type="entry name" value="Soluble_ligand-bd"/>
</dbReference>
<evidence type="ECO:0000313" key="3">
    <source>
        <dbReference type="Proteomes" id="UP000637359"/>
    </source>
</evidence>
<accession>A0A923L9E9</accession>